<organism evidence="1 2">
    <name type="scientific">Panagrolaimus sp. JU765</name>
    <dbReference type="NCBI Taxonomy" id="591449"/>
    <lineage>
        <taxon>Eukaryota</taxon>
        <taxon>Metazoa</taxon>
        <taxon>Ecdysozoa</taxon>
        <taxon>Nematoda</taxon>
        <taxon>Chromadorea</taxon>
        <taxon>Rhabditida</taxon>
        <taxon>Tylenchina</taxon>
        <taxon>Panagrolaimomorpha</taxon>
        <taxon>Panagrolaimoidea</taxon>
        <taxon>Panagrolaimidae</taxon>
        <taxon>Panagrolaimus</taxon>
    </lineage>
</organism>
<dbReference type="Proteomes" id="UP000887576">
    <property type="component" value="Unplaced"/>
</dbReference>
<evidence type="ECO:0000313" key="2">
    <source>
        <dbReference type="WBParaSite" id="JU765_v2.g7752.t1"/>
    </source>
</evidence>
<accession>A0AC34RKU3</accession>
<protein>
    <submittedName>
        <fullName evidence="2">Uncharacterized protein</fullName>
    </submittedName>
</protein>
<proteinExistence type="predicted"/>
<sequence>MNPLENITRKTVDNPLSSLFLDEYISVDDLQQFLQKTKFQNGCEIYCIVRNSVYEMIHLFLNFIDDEQGFEIETFPANSSLLVANQKYDGKKKRMLTLSVVETQYVGWPDDDPPWRFPFNVTMKTQPNVPLFADCLTVDSFESESKYFVLENVAENDWIKINFYEDNVNVHYSHQILESNFPRNDYSSAQGRLGDINNVLGCKITTIKAEMLSETIENLVNGRVRVSGMIIE</sequence>
<name>A0AC34RKU3_9BILA</name>
<dbReference type="WBParaSite" id="JU765_v2.g7752.t1">
    <property type="protein sequence ID" value="JU765_v2.g7752.t1"/>
    <property type="gene ID" value="JU765_v2.g7752"/>
</dbReference>
<reference evidence="2" key="1">
    <citation type="submission" date="2022-11" db="UniProtKB">
        <authorList>
            <consortium name="WormBaseParasite"/>
        </authorList>
    </citation>
    <scope>IDENTIFICATION</scope>
</reference>
<evidence type="ECO:0000313" key="1">
    <source>
        <dbReference type="Proteomes" id="UP000887576"/>
    </source>
</evidence>